<dbReference type="EMBL" id="JASWJB010000037">
    <property type="protein sequence ID" value="KAK2608513.1"/>
    <property type="molecule type" value="Genomic_DNA"/>
</dbReference>
<dbReference type="Proteomes" id="UP001251528">
    <property type="component" value="Unassembled WGS sequence"/>
</dbReference>
<evidence type="ECO:0000313" key="2">
    <source>
        <dbReference type="Proteomes" id="UP001251528"/>
    </source>
</evidence>
<sequence length="67" mass="7389">MRDVKWYATTKYDGDSRGGDAIASLVESITEDWSCPERDSGYLQRTLACQVGFGDRPSVSNARVNDA</sequence>
<proteinExistence type="predicted"/>
<protein>
    <submittedName>
        <fullName evidence="1">Uncharacterized protein</fullName>
    </submittedName>
</protein>
<reference evidence="1" key="1">
    <citation type="submission" date="2023-06" db="EMBL/GenBank/DDBJ databases">
        <title>Conoideocrella luteorostrata (Hypocreales: Clavicipitaceae), a potential biocontrol fungus for elongate hemlock scale in United States Christmas tree production areas.</title>
        <authorList>
            <person name="Barrett H."/>
            <person name="Lovett B."/>
            <person name="Macias A.M."/>
            <person name="Stajich J.E."/>
            <person name="Kasson M.T."/>
        </authorList>
    </citation>
    <scope>NUCLEOTIDE SEQUENCE</scope>
    <source>
        <strain evidence="1">ARSEF 14590</strain>
    </source>
</reference>
<accession>A0AAJ0CV33</accession>
<comment type="caution">
    <text evidence="1">The sequence shown here is derived from an EMBL/GenBank/DDBJ whole genome shotgun (WGS) entry which is preliminary data.</text>
</comment>
<evidence type="ECO:0000313" key="1">
    <source>
        <dbReference type="EMBL" id="KAK2608513.1"/>
    </source>
</evidence>
<keyword evidence="2" id="KW-1185">Reference proteome</keyword>
<organism evidence="1 2">
    <name type="scientific">Conoideocrella luteorostrata</name>
    <dbReference type="NCBI Taxonomy" id="1105319"/>
    <lineage>
        <taxon>Eukaryota</taxon>
        <taxon>Fungi</taxon>
        <taxon>Dikarya</taxon>
        <taxon>Ascomycota</taxon>
        <taxon>Pezizomycotina</taxon>
        <taxon>Sordariomycetes</taxon>
        <taxon>Hypocreomycetidae</taxon>
        <taxon>Hypocreales</taxon>
        <taxon>Clavicipitaceae</taxon>
        <taxon>Conoideocrella</taxon>
    </lineage>
</organism>
<gene>
    <name evidence="1" type="ORF">QQS21_002975</name>
</gene>
<dbReference type="AlphaFoldDB" id="A0AAJ0CV33"/>
<name>A0AAJ0CV33_9HYPO</name>